<evidence type="ECO:0000256" key="2">
    <source>
        <dbReference type="ARBA" id="ARBA00011738"/>
    </source>
</evidence>
<dbReference type="PANTHER" id="PTHR46018">
    <property type="entry name" value="ZINC PHOSPHODIESTERASE ELAC PROTEIN 1"/>
    <property type="match status" value="1"/>
</dbReference>
<evidence type="ECO:0000256" key="5">
    <source>
        <dbReference type="ARBA" id="ARBA00022723"/>
    </source>
</evidence>
<evidence type="ECO:0000256" key="4">
    <source>
        <dbReference type="ARBA" id="ARBA00022722"/>
    </source>
</evidence>
<proteinExistence type="inferred from homology"/>
<dbReference type="InterPro" id="IPR013471">
    <property type="entry name" value="RNase_Z/BN"/>
</dbReference>
<keyword evidence="7" id="KW-0378">Hydrolase</keyword>
<dbReference type="CDD" id="cd07717">
    <property type="entry name" value="RNaseZ_ZiPD-like_MBL-fold"/>
    <property type="match status" value="1"/>
</dbReference>
<dbReference type="GO" id="GO:0005634">
    <property type="term" value="C:nucleus"/>
    <property type="evidence" value="ECO:0007669"/>
    <property type="project" value="TreeGrafter"/>
</dbReference>
<dbReference type="Pfam" id="PF23023">
    <property type="entry name" value="Anti-Pycsar_Apyc1"/>
    <property type="match status" value="1"/>
</dbReference>
<dbReference type="AlphaFoldDB" id="A0AAV0BGV3"/>
<dbReference type="EMBL" id="CALTRL010005719">
    <property type="protein sequence ID" value="CAH7685272.1"/>
    <property type="molecule type" value="Genomic_DNA"/>
</dbReference>
<keyword evidence="3" id="KW-0819">tRNA processing</keyword>
<evidence type="ECO:0000256" key="7">
    <source>
        <dbReference type="ARBA" id="ARBA00022801"/>
    </source>
</evidence>
<keyword evidence="4" id="KW-0540">Nuclease</keyword>
<evidence type="ECO:0000256" key="3">
    <source>
        <dbReference type="ARBA" id="ARBA00022694"/>
    </source>
</evidence>
<dbReference type="GO" id="GO:0042781">
    <property type="term" value="F:3'-tRNA processing endoribonuclease activity"/>
    <property type="evidence" value="ECO:0007669"/>
    <property type="project" value="TreeGrafter"/>
</dbReference>
<dbReference type="PANTHER" id="PTHR46018:SF2">
    <property type="entry name" value="ZINC PHOSPHODIESTERASE ELAC PROTEIN 1"/>
    <property type="match status" value="1"/>
</dbReference>
<feature type="region of interest" description="Disordered" evidence="9">
    <location>
        <begin position="552"/>
        <end position="580"/>
    </location>
</feature>
<dbReference type="Gene3D" id="3.60.15.10">
    <property type="entry name" value="Ribonuclease Z/Hydroxyacylglutathione hydrolase-like"/>
    <property type="match status" value="1"/>
</dbReference>
<evidence type="ECO:0000313" key="11">
    <source>
        <dbReference type="Proteomes" id="UP001153365"/>
    </source>
</evidence>
<dbReference type="HAMAP" id="MF_01818">
    <property type="entry name" value="RNase_Z_BN"/>
    <property type="match status" value="1"/>
</dbReference>
<dbReference type="InterPro" id="IPR036866">
    <property type="entry name" value="RibonucZ/Hydroxyglut_hydro"/>
</dbReference>
<evidence type="ECO:0000256" key="9">
    <source>
        <dbReference type="SAM" id="MobiDB-lite"/>
    </source>
</evidence>
<evidence type="ECO:0000256" key="8">
    <source>
        <dbReference type="ARBA" id="ARBA00022833"/>
    </source>
</evidence>
<dbReference type="GO" id="GO:0046872">
    <property type="term" value="F:metal ion binding"/>
    <property type="evidence" value="ECO:0007669"/>
    <property type="project" value="UniProtKB-KW"/>
</dbReference>
<dbReference type="Proteomes" id="UP001153365">
    <property type="component" value="Unassembled WGS sequence"/>
</dbReference>
<keyword evidence="8" id="KW-0862">Zinc</keyword>
<gene>
    <name evidence="10" type="ORF">PPACK8108_LOCUS19767</name>
</gene>
<evidence type="ECO:0000313" key="10">
    <source>
        <dbReference type="EMBL" id="CAH7685272.1"/>
    </source>
</evidence>
<accession>A0AAV0BGV3</accession>
<reference evidence="10" key="1">
    <citation type="submission" date="2022-06" db="EMBL/GenBank/DDBJ databases">
        <authorList>
            <consortium name="SYNGENTA / RWTH Aachen University"/>
        </authorList>
    </citation>
    <scope>NUCLEOTIDE SEQUENCE</scope>
</reference>
<name>A0AAV0BGV3_PHAPC</name>
<keyword evidence="6" id="KW-0255">Endonuclease</keyword>
<evidence type="ECO:0000256" key="1">
    <source>
        <dbReference type="ARBA" id="ARBA00001947"/>
    </source>
</evidence>
<comment type="subunit">
    <text evidence="2">Homodimer.</text>
</comment>
<protein>
    <submittedName>
        <fullName evidence="10">Beta-lactamase-like protein</fullName>
    </submittedName>
</protein>
<organism evidence="10 11">
    <name type="scientific">Phakopsora pachyrhizi</name>
    <name type="common">Asian soybean rust disease fungus</name>
    <dbReference type="NCBI Taxonomy" id="170000"/>
    <lineage>
        <taxon>Eukaryota</taxon>
        <taxon>Fungi</taxon>
        <taxon>Dikarya</taxon>
        <taxon>Basidiomycota</taxon>
        <taxon>Pucciniomycotina</taxon>
        <taxon>Pucciniomycetes</taxon>
        <taxon>Pucciniales</taxon>
        <taxon>Phakopsoraceae</taxon>
        <taxon>Phakopsora</taxon>
    </lineage>
</organism>
<evidence type="ECO:0000256" key="6">
    <source>
        <dbReference type="ARBA" id="ARBA00022759"/>
    </source>
</evidence>
<comment type="cofactor">
    <cofactor evidence="1">
        <name>Zn(2+)</name>
        <dbReference type="ChEBI" id="CHEBI:29105"/>
    </cofactor>
</comment>
<keyword evidence="5" id="KW-0479">Metal-binding</keyword>
<dbReference type="SUPFAM" id="SSF56281">
    <property type="entry name" value="Metallo-hydrolase/oxidoreductase"/>
    <property type="match status" value="1"/>
</dbReference>
<comment type="caution">
    <text evidence="10">The sequence shown here is derived from an EMBL/GenBank/DDBJ whole genome shotgun (WGS) entry which is preliminary data.</text>
</comment>
<keyword evidence="11" id="KW-1185">Reference proteome</keyword>
<sequence length="603" mass="69108">MNRFQSNLRRILNRRILSSINNKAYKSLDLIRDSSLQLREIYHLRTNNQDGTELDLKRNRPEIGQSDLNLNQSKPRLNFKKGRDSHHQRRDFFSKETLINNNKDNKFLNQRMMIDKRIRPTDSNKTICPPNEIEITFLGTSAGKPTVRRNPSSLALRLDGTIWMFDCGEATTHQIMRTTLKPSNVSKIFITHLHGDHVLGLISFLSHIGDRPDADHSSHIHDKLSVPTNLVEVYGPSGIREYIRSNLRLTQTHSPLRIKVNELLRRNRDQIYGPSLSHTNGPNRLWHSEVLGEDIWCDEQGLWKDVVRLEECGVSVSAAPIQHTIDCVGYFLKESNRREKFDMAKLNPILKEHSEEIKKMGFKVLPAILSELEKTRNPVTFSTGVTIHPPKLSVQGRKVIILGDTSNPGPILSLLDLKDDERVDLLVHESTGTSISELDCKTEESEGSVSRRMRERGHSTSLMAGKFARRCKAKRLILNHLGGKFPAPLGCLCPDEAILAELPHYSHSLRVQHASLWKSFEELKPAQREKIKTELVWIRSVEDDALKGWREGTTNVRREEPSRMDIENVKQDDESSDLKKEEELKVTVAHDFMKFKIIRNDLS</sequence>